<dbReference type="InterPro" id="IPR003313">
    <property type="entry name" value="AraC-bd"/>
</dbReference>
<accession>A0A1T4P416</accession>
<dbReference type="Proteomes" id="UP000190367">
    <property type="component" value="Unassembled WGS sequence"/>
</dbReference>
<dbReference type="InterPro" id="IPR037923">
    <property type="entry name" value="HTH-like"/>
</dbReference>
<dbReference type="InterPro" id="IPR009057">
    <property type="entry name" value="Homeodomain-like_sf"/>
</dbReference>
<dbReference type="SMART" id="SM00342">
    <property type="entry name" value="HTH_ARAC"/>
    <property type="match status" value="1"/>
</dbReference>
<dbReference type="InterPro" id="IPR018060">
    <property type="entry name" value="HTH_AraC"/>
</dbReference>
<dbReference type="EMBL" id="FUWZ01000001">
    <property type="protein sequence ID" value="SJZ86141.1"/>
    <property type="molecule type" value="Genomic_DNA"/>
</dbReference>
<gene>
    <name evidence="5" type="ORF">SAMN04488128_1011898</name>
</gene>
<evidence type="ECO:0000256" key="2">
    <source>
        <dbReference type="ARBA" id="ARBA00023125"/>
    </source>
</evidence>
<dbReference type="InterPro" id="IPR020449">
    <property type="entry name" value="Tscrpt_reg_AraC-type_HTH"/>
</dbReference>
<reference evidence="6" key="1">
    <citation type="submission" date="2017-02" db="EMBL/GenBank/DDBJ databases">
        <authorList>
            <person name="Varghese N."/>
            <person name="Submissions S."/>
        </authorList>
    </citation>
    <scope>NUCLEOTIDE SEQUENCE [LARGE SCALE GENOMIC DNA]</scope>
    <source>
        <strain evidence="6">DSM 22224</strain>
    </source>
</reference>
<feature type="domain" description="HTH araC/xylS-type" evidence="4">
    <location>
        <begin position="200"/>
        <end position="300"/>
    </location>
</feature>
<dbReference type="Gene3D" id="1.10.10.60">
    <property type="entry name" value="Homeodomain-like"/>
    <property type="match status" value="2"/>
</dbReference>
<dbReference type="PROSITE" id="PS01124">
    <property type="entry name" value="HTH_ARAC_FAMILY_2"/>
    <property type="match status" value="1"/>
</dbReference>
<evidence type="ECO:0000313" key="5">
    <source>
        <dbReference type="EMBL" id="SJZ86141.1"/>
    </source>
</evidence>
<keyword evidence="3" id="KW-0804">Transcription</keyword>
<dbReference type="PRINTS" id="PR00032">
    <property type="entry name" value="HTHARAC"/>
</dbReference>
<dbReference type="Pfam" id="PF12833">
    <property type="entry name" value="HTH_18"/>
    <property type="match status" value="1"/>
</dbReference>
<dbReference type="Pfam" id="PF02311">
    <property type="entry name" value="AraC_binding"/>
    <property type="match status" value="1"/>
</dbReference>
<evidence type="ECO:0000259" key="4">
    <source>
        <dbReference type="PROSITE" id="PS01124"/>
    </source>
</evidence>
<organism evidence="5 6">
    <name type="scientific">Chitinophaga eiseniae</name>
    <dbReference type="NCBI Taxonomy" id="634771"/>
    <lineage>
        <taxon>Bacteria</taxon>
        <taxon>Pseudomonadati</taxon>
        <taxon>Bacteroidota</taxon>
        <taxon>Chitinophagia</taxon>
        <taxon>Chitinophagales</taxon>
        <taxon>Chitinophagaceae</taxon>
        <taxon>Chitinophaga</taxon>
    </lineage>
</organism>
<dbReference type="GO" id="GO:0043565">
    <property type="term" value="F:sequence-specific DNA binding"/>
    <property type="evidence" value="ECO:0007669"/>
    <property type="project" value="InterPro"/>
</dbReference>
<evidence type="ECO:0000256" key="1">
    <source>
        <dbReference type="ARBA" id="ARBA00023015"/>
    </source>
</evidence>
<dbReference type="PANTHER" id="PTHR43280">
    <property type="entry name" value="ARAC-FAMILY TRANSCRIPTIONAL REGULATOR"/>
    <property type="match status" value="1"/>
</dbReference>
<sequence length="309" mass="36474">MYNKKLHFNRFCQYFCGMFNKLLHEPYDIVLEEKDVWEQTRFSQPTFQLVYIREGKGHHHINGNRYDYHPGKLFIVAPEDHYHCDITEHTAFIIIRFTQLFITQLKDDAERLELCDWMKKTDYIFNNFHSRAGCIFRDAADEAMTQALLNSIAREHQQHGKGYQLIIRQSVSILLNLIARNLLMSESPDVQENNGPSSVLRIISYLQEHVYQPDMLRMPALAAQFNMSVHYLGEYFKKHTGESVQDYIISYKLKLVDVRLSYSNMRVREIAQELGFTDESYLSRLFKKYRGTTPGMYRKMNRKQPASAS</sequence>
<dbReference type="SUPFAM" id="SSF51215">
    <property type="entry name" value="Regulatory protein AraC"/>
    <property type="match status" value="1"/>
</dbReference>
<proteinExistence type="predicted"/>
<keyword evidence="2 5" id="KW-0238">DNA-binding</keyword>
<evidence type="ECO:0000313" key="6">
    <source>
        <dbReference type="Proteomes" id="UP000190367"/>
    </source>
</evidence>
<dbReference type="AlphaFoldDB" id="A0A1T4P416"/>
<dbReference type="SUPFAM" id="SSF46689">
    <property type="entry name" value="Homeodomain-like"/>
    <property type="match status" value="2"/>
</dbReference>
<evidence type="ECO:0000256" key="3">
    <source>
        <dbReference type="ARBA" id="ARBA00023163"/>
    </source>
</evidence>
<keyword evidence="6" id="KW-1185">Reference proteome</keyword>
<dbReference type="GO" id="GO:0003700">
    <property type="term" value="F:DNA-binding transcription factor activity"/>
    <property type="evidence" value="ECO:0007669"/>
    <property type="project" value="InterPro"/>
</dbReference>
<name>A0A1T4P416_9BACT</name>
<dbReference type="PANTHER" id="PTHR43280:SF2">
    <property type="entry name" value="HTH-TYPE TRANSCRIPTIONAL REGULATOR EXSA"/>
    <property type="match status" value="1"/>
</dbReference>
<keyword evidence="1" id="KW-0805">Transcription regulation</keyword>
<protein>
    <submittedName>
        <fullName evidence="5">AraC-type DNA-binding protein</fullName>
    </submittedName>
</protein>
<dbReference type="STRING" id="634771.SAMN04488128_1011898"/>